<proteinExistence type="predicted"/>
<dbReference type="HOGENOM" id="CLU_043741_4_0_1"/>
<dbReference type="Proteomes" id="UP000011115">
    <property type="component" value="Unassembled WGS sequence"/>
</dbReference>
<protein>
    <submittedName>
        <fullName evidence="2">Gag-pol polyprotein</fullName>
    </submittedName>
</protein>
<dbReference type="InParanoid" id="M1DHL0"/>
<reference evidence="3" key="1">
    <citation type="journal article" date="2011" name="Nature">
        <title>Genome sequence and analysis of the tuber crop potato.</title>
        <authorList>
            <consortium name="The Potato Genome Sequencing Consortium"/>
        </authorList>
    </citation>
    <scope>NUCLEOTIDE SEQUENCE [LARGE SCALE GENOMIC DNA]</scope>
    <source>
        <strain evidence="3">cv. DM1-3 516 R44</strain>
    </source>
</reference>
<dbReference type="PaxDb" id="4113-PGSC0003DMT400089173"/>
<feature type="region of interest" description="Disordered" evidence="1">
    <location>
        <begin position="69"/>
        <end position="132"/>
    </location>
</feature>
<feature type="compositionally biased region" description="Polar residues" evidence="1">
    <location>
        <begin position="103"/>
        <end position="119"/>
    </location>
</feature>
<evidence type="ECO:0000313" key="3">
    <source>
        <dbReference type="Proteomes" id="UP000011115"/>
    </source>
</evidence>
<reference evidence="2" key="2">
    <citation type="submission" date="2015-06" db="UniProtKB">
        <authorList>
            <consortium name="EnsemblPlants"/>
        </authorList>
    </citation>
    <scope>IDENTIFICATION</scope>
    <source>
        <strain evidence="2">DM1-3 516 R44</strain>
    </source>
</reference>
<evidence type="ECO:0000256" key="1">
    <source>
        <dbReference type="SAM" id="MobiDB-lite"/>
    </source>
</evidence>
<organism evidence="2 3">
    <name type="scientific">Solanum tuberosum</name>
    <name type="common">Potato</name>
    <dbReference type="NCBI Taxonomy" id="4113"/>
    <lineage>
        <taxon>Eukaryota</taxon>
        <taxon>Viridiplantae</taxon>
        <taxon>Streptophyta</taxon>
        <taxon>Embryophyta</taxon>
        <taxon>Tracheophyta</taxon>
        <taxon>Spermatophyta</taxon>
        <taxon>Magnoliopsida</taxon>
        <taxon>eudicotyledons</taxon>
        <taxon>Gunneridae</taxon>
        <taxon>Pentapetalae</taxon>
        <taxon>asterids</taxon>
        <taxon>lamiids</taxon>
        <taxon>Solanales</taxon>
        <taxon>Solanaceae</taxon>
        <taxon>Solanoideae</taxon>
        <taxon>Solaneae</taxon>
        <taxon>Solanum</taxon>
    </lineage>
</organism>
<dbReference type="EnsemblPlants" id="PGSC0003DMT400089173">
    <property type="protein sequence ID" value="PGSC0003DMT400089173"/>
    <property type="gene ID" value="PGSC0003DMG400038744"/>
</dbReference>
<dbReference type="AlphaFoldDB" id="M1DHL0"/>
<evidence type="ECO:0000313" key="2">
    <source>
        <dbReference type="EnsemblPlants" id="PGSC0003DMT400089173"/>
    </source>
</evidence>
<accession>M1DHL0</accession>
<name>M1DHL0_SOLTU</name>
<dbReference type="Gramene" id="PGSC0003DMT400089173">
    <property type="protein sequence ID" value="PGSC0003DMT400089173"/>
    <property type="gene ID" value="PGSC0003DMG400038744"/>
</dbReference>
<sequence length="132" mass="14903">MSVQEYALKLTQLSKYAPCMVADLRDEMSRFVTGVFDLVGEECCMVMLHDNMNVSRLMVYAQQIEESKLKRKNREVKRARTGDGNFSNARSNGQGQKKFKQGYSGQDSSNTPRFNQEKGSGSPFPKPTCTKC</sequence>
<feature type="compositionally biased region" description="Polar residues" evidence="1">
    <location>
        <begin position="84"/>
        <end position="95"/>
    </location>
</feature>
<keyword evidence="3" id="KW-1185">Reference proteome</keyword>